<organism evidence="1 2">
    <name type="scientific">Lepagella muris</name>
    <dbReference type="NCBI Taxonomy" id="3032870"/>
    <lineage>
        <taxon>Bacteria</taxon>
        <taxon>Pseudomonadati</taxon>
        <taxon>Bacteroidota</taxon>
        <taxon>Bacteroidia</taxon>
        <taxon>Bacteroidales</taxon>
        <taxon>Muribaculaceae</taxon>
        <taxon>Lepagella</taxon>
    </lineage>
</organism>
<comment type="caution">
    <text evidence="1">The sequence shown here is derived from an EMBL/GenBank/DDBJ whole genome shotgun (WGS) entry which is preliminary data.</text>
</comment>
<evidence type="ECO:0000313" key="2">
    <source>
        <dbReference type="Proteomes" id="UP000306319"/>
    </source>
</evidence>
<name>A0AC61RJ28_9BACT</name>
<proteinExistence type="predicted"/>
<keyword evidence="2" id="KW-1185">Reference proteome</keyword>
<accession>A0AC61RJ28</accession>
<dbReference type="Proteomes" id="UP000306319">
    <property type="component" value="Unassembled WGS sequence"/>
</dbReference>
<protein>
    <submittedName>
        <fullName evidence="1">Uncharacterized protein</fullName>
    </submittedName>
</protein>
<sequence>MNDKLTLKGINSANLTVDNSNDPARAYDITGNVDVTGNSAGNIVGSVAAEGVNLASFSGYDAGNLSKNLSINFQNVENDTQPEILSAVIAFVNNVSESVKGGSINTASL</sequence>
<gene>
    <name evidence="1" type="ORF">E5331_05200</name>
</gene>
<evidence type="ECO:0000313" key="1">
    <source>
        <dbReference type="EMBL" id="TGY79774.1"/>
    </source>
</evidence>
<reference evidence="1" key="1">
    <citation type="submission" date="2019-04" db="EMBL/GenBank/DDBJ databases">
        <title>Microbes associate with the intestines of laboratory mice.</title>
        <authorList>
            <person name="Navarre W."/>
            <person name="Wong E."/>
            <person name="Huang K."/>
            <person name="Tropini C."/>
            <person name="Ng K."/>
            <person name="Yu B."/>
        </authorList>
    </citation>
    <scope>NUCLEOTIDE SEQUENCE</scope>
    <source>
        <strain evidence="1">NM04_E33</strain>
    </source>
</reference>
<dbReference type="EMBL" id="SRYB01000005">
    <property type="protein sequence ID" value="TGY79774.1"/>
    <property type="molecule type" value="Genomic_DNA"/>
</dbReference>